<dbReference type="InterPro" id="IPR036723">
    <property type="entry name" value="Alpha-catenin/vinculin-like_sf"/>
</dbReference>
<dbReference type="Pfam" id="PF01044">
    <property type="entry name" value="Vinculin"/>
    <property type="match status" value="1"/>
</dbReference>
<name>A0A8C4Q1R0_EPTBU</name>
<dbReference type="Gene3D" id="1.20.120.230">
    <property type="entry name" value="Alpha-catenin/vinculin-like"/>
    <property type="match status" value="4"/>
</dbReference>
<organism evidence="5 6">
    <name type="scientific">Eptatretus burgeri</name>
    <name type="common">Inshore hagfish</name>
    <dbReference type="NCBI Taxonomy" id="7764"/>
    <lineage>
        <taxon>Eukaryota</taxon>
        <taxon>Metazoa</taxon>
        <taxon>Chordata</taxon>
        <taxon>Craniata</taxon>
        <taxon>Vertebrata</taxon>
        <taxon>Cyclostomata</taxon>
        <taxon>Myxini</taxon>
        <taxon>Myxiniformes</taxon>
        <taxon>Myxinidae</taxon>
        <taxon>Eptatretinae</taxon>
        <taxon>Eptatretus</taxon>
    </lineage>
</organism>
<dbReference type="SUPFAM" id="SSF47220">
    <property type="entry name" value="alpha-catenin/vinculin-like"/>
    <property type="match status" value="3"/>
</dbReference>
<dbReference type="AlphaFoldDB" id="A0A8C4Q1R0"/>
<evidence type="ECO:0000313" key="6">
    <source>
        <dbReference type="Proteomes" id="UP000694388"/>
    </source>
</evidence>
<dbReference type="PANTHER" id="PTHR46342">
    <property type="entry name" value="ALPHA-CATULIN"/>
    <property type="match status" value="1"/>
</dbReference>
<dbReference type="GO" id="GO:0051015">
    <property type="term" value="F:actin filament binding"/>
    <property type="evidence" value="ECO:0007669"/>
    <property type="project" value="InterPro"/>
</dbReference>
<comment type="subcellular location">
    <subcellularLocation>
        <location evidence="1">Cytoplasm</location>
    </subcellularLocation>
</comment>
<feature type="region of interest" description="Disordered" evidence="4">
    <location>
        <begin position="1"/>
        <end position="20"/>
    </location>
</feature>
<keyword evidence="3" id="KW-0963">Cytoplasm</keyword>
<reference evidence="5" key="1">
    <citation type="submission" date="2025-08" db="UniProtKB">
        <authorList>
            <consortium name="Ensembl"/>
        </authorList>
    </citation>
    <scope>IDENTIFICATION</scope>
</reference>
<evidence type="ECO:0000256" key="2">
    <source>
        <dbReference type="ARBA" id="ARBA00008376"/>
    </source>
</evidence>
<feature type="compositionally biased region" description="Polar residues" evidence="4">
    <location>
        <begin position="706"/>
        <end position="720"/>
    </location>
</feature>
<dbReference type="Proteomes" id="UP000694388">
    <property type="component" value="Unplaced"/>
</dbReference>
<proteinExistence type="inferred from homology"/>
<sequence length="766" mass="84478">MEGDLEEERTWGKNVSKGRGLGEDARRTSWIQTLSRNHISTLVGHRECGRSSEHTQQALQRVGQAVALAVDRFVAIGQAISQENPELQPEMIVACKEAHVSGATIGRFAEAGHSFEDGSVEGCGATSLDRGLLVRASRLLLSAVTRVLLLADRVVVKHVVSSRHKVLSSLALLESVDSFQEFVQVFSQFGNEMVEFAHLTGDRQNDLKDEKQRAKIATARAVVEKCTMMLLTASKTCLRHPDCASAQQNRNAVFSRIRLAMDQVTEVVVDARINGEVDAHGCCIYMAINSFKDGLQVPPYPDTLKRALRIITERVEDFTDSPYTSHERRERILQLVALARQELQLLLTVPPQRNSANWTPEVSKKMDVALASSSQCMEEILKELLITATEQTSELLAAHGENGLLRQLKASAIDGDLEACSEISARLLELGDQLVETCQLLRHVAGTEPLDITCAHAGNTFRVMGPQITSAAQTLALHPSSKIACENLEVFCEAWEAQLVDMHLLLKEIKDFSHGRKGDKRRYQSLPHSVKHKCSPKLEKPVNLDVEEQAKISKLSLELRLLMADVHGEMERLGNPESVILQLVENISNMAYSMYLFTRGQGLLKTIQELFHQAEMLAEEGFHLCTALQGLSMQEVGGVEEWVGLSAQTEHLPHACQRLQLAARIPAHGKVATFAKVDSTIQETKHTMLLLLNIIPLCCNVAHKGSQQNRPNESLSQRQGTARGPGIASNGPSSKVGPAGTLQLGEACSMRMLQQKLLNLKMSEEK</sequence>
<accession>A0A8C4Q1R0</accession>
<reference evidence="5" key="2">
    <citation type="submission" date="2025-09" db="UniProtKB">
        <authorList>
            <consortium name="Ensembl"/>
        </authorList>
    </citation>
    <scope>IDENTIFICATION</scope>
</reference>
<dbReference type="InterPro" id="IPR030045">
    <property type="entry name" value="CTNNAL1"/>
</dbReference>
<dbReference type="PANTHER" id="PTHR46342:SF1">
    <property type="entry name" value="ALPHA-CATULIN"/>
    <property type="match status" value="1"/>
</dbReference>
<evidence type="ECO:0000256" key="1">
    <source>
        <dbReference type="ARBA" id="ARBA00004496"/>
    </source>
</evidence>
<keyword evidence="6" id="KW-1185">Reference proteome</keyword>
<protein>
    <submittedName>
        <fullName evidence="5">Catenin (cadherin-associated protein), alpha-like 1</fullName>
    </submittedName>
</protein>
<dbReference type="GeneTree" id="ENSGT01030000234543"/>
<comment type="similarity">
    <text evidence="2">Belongs to the vinculin/alpha-catenin family.</text>
</comment>
<evidence type="ECO:0000313" key="5">
    <source>
        <dbReference type="Ensembl" id="ENSEBUP00000008686.1"/>
    </source>
</evidence>
<dbReference type="InterPro" id="IPR006077">
    <property type="entry name" value="Vinculin/catenin"/>
</dbReference>
<dbReference type="GO" id="GO:0007155">
    <property type="term" value="P:cell adhesion"/>
    <property type="evidence" value="ECO:0007669"/>
    <property type="project" value="InterPro"/>
</dbReference>
<evidence type="ECO:0000256" key="3">
    <source>
        <dbReference type="ARBA" id="ARBA00022490"/>
    </source>
</evidence>
<dbReference type="GO" id="GO:0007266">
    <property type="term" value="P:Rho protein signal transduction"/>
    <property type="evidence" value="ECO:0007669"/>
    <property type="project" value="InterPro"/>
</dbReference>
<feature type="region of interest" description="Disordered" evidence="4">
    <location>
        <begin position="706"/>
        <end position="741"/>
    </location>
</feature>
<evidence type="ECO:0000256" key="4">
    <source>
        <dbReference type="SAM" id="MobiDB-lite"/>
    </source>
</evidence>
<dbReference type="Ensembl" id="ENSEBUT00000009195.1">
    <property type="protein sequence ID" value="ENSEBUP00000008686.1"/>
    <property type="gene ID" value="ENSEBUG00000005612.1"/>
</dbReference>
<dbReference type="GO" id="GO:0005737">
    <property type="term" value="C:cytoplasm"/>
    <property type="evidence" value="ECO:0007669"/>
    <property type="project" value="UniProtKB-SubCell"/>
</dbReference>